<feature type="region of interest" description="Disordered" evidence="5">
    <location>
        <begin position="446"/>
        <end position="503"/>
    </location>
</feature>
<reference evidence="7" key="1">
    <citation type="journal article" date="2021" name="Cell">
        <title>Tracing the genetic footprints of vertebrate landing in non-teleost ray-finned fishes.</title>
        <authorList>
            <person name="Bi X."/>
            <person name="Wang K."/>
            <person name="Yang L."/>
            <person name="Pan H."/>
            <person name="Jiang H."/>
            <person name="Wei Q."/>
            <person name="Fang M."/>
            <person name="Yu H."/>
            <person name="Zhu C."/>
            <person name="Cai Y."/>
            <person name="He Y."/>
            <person name="Gan X."/>
            <person name="Zeng H."/>
            <person name="Yu D."/>
            <person name="Zhu Y."/>
            <person name="Jiang H."/>
            <person name="Qiu Q."/>
            <person name="Yang H."/>
            <person name="Zhang Y.E."/>
            <person name="Wang W."/>
            <person name="Zhu M."/>
            <person name="He S."/>
            <person name="Zhang G."/>
        </authorList>
    </citation>
    <scope>NUCLEOTIDE SEQUENCE</scope>
    <source>
        <strain evidence="7">Allg_001</strain>
    </source>
</reference>
<dbReference type="Pfam" id="PF04732">
    <property type="entry name" value="Filament_head"/>
    <property type="match status" value="1"/>
</dbReference>
<dbReference type="GO" id="GO:0045109">
    <property type="term" value="P:intermediate filament organization"/>
    <property type="evidence" value="ECO:0007669"/>
    <property type="project" value="TreeGrafter"/>
</dbReference>
<feature type="non-terminal residue" evidence="7">
    <location>
        <position position="503"/>
    </location>
</feature>
<dbReference type="SMART" id="SM01391">
    <property type="entry name" value="Filament"/>
    <property type="match status" value="1"/>
</dbReference>
<dbReference type="InterPro" id="IPR006821">
    <property type="entry name" value="Intermed_filament_DNA-bd"/>
</dbReference>
<dbReference type="AlphaFoldDB" id="A0A8J7TF12"/>
<sequence length="503" mass="57318">MSYSTDIYSTSSYRKIFGDAPRVSARVSVSSSPSRASVYRSGPALHSRNYGSSSGVSSSTYRKIGTGRAAYSALPESFELSQSTAVTNELKIIRTNEKEQLQGLNDRFVTFIERVHQLEQQNKVLEAEVTLLRQRQSEPSRLHELYEQEIRELRARVEELTHEKSQMHLDCVQMSEGLERVKDRLGEETRLREEAEGTLKGYRKDVDDATLARLELEKKVESLLDEIAFLRKVHEEEVQELQTSMQASQVSVEMDVSKPDLALALRDIRAQYESLSAKNQQLAEDWYKSKFASVKEAAARNSDAVKQTKEELSEYRRQMQARTLEIEALRSHNEALERQLQELEDRHAAETSELQEVIQQLENALRNTKGEMSRHLREYQDLLLSSFCSCVSSSSQCRKLLEGEETRLSSVGGALLQSGYPGLVSSSLYSAARSYTMSSSTLYRRMGAKLEEPEEEEKEEEEEEEEEAENGEKEEEEEEEGGEEEEEEKEEKKELSVAPTSKS</sequence>
<feature type="domain" description="IF rod" evidence="6">
    <location>
        <begin position="97"/>
        <end position="383"/>
    </location>
</feature>
<name>A0A8J7TF12_ATRSP</name>
<evidence type="ECO:0000256" key="3">
    <source>
        <dbReference type="ARBA" id="ARBA00061646"/>
    </source>
</evidence>
<dbReference type="Proteomes" id="UP000736164">
    <property type="component" value="Unassembled WGS sequence"/>
</dbReference>
<dbReference type="GO" id="GO:0005737">
    <property type="term" value="C:cytoplasm"/>
    <property type="evidence" value="ECO:0007669"/>
    <property type="project" value="TreeGrafter"/>
</dbReference>
<keyword evidence="2 4" id="KW-0175">Coiled coil</keyword>
<dbReference type="SUPFAM" id="SSF90257">
    <property type="entry name" value="Myosin rod fragments"/>
    <property type="match status" value="1"/>
</dbReference>
<dbReference type="GO" id="GO:0005882">
    <property type="term" value="C:intermediate filament"/>
    <property type="evidence" value="ECO:0007669"/>
    <property type="project" value="UniProtKB-KW"/>
</dbReference>
<feature type="compositionally biased region" description="Acidic residues" evidence="5">
    <location>
        <begin position="452"/>
        <end position="489"/>
    </location>
</feature>
<organism evidence="7 8">
    <name type="scientific">Atractosteus spatula</name>
    <name type="common">Alligator gar</name>
    <name type="synonym">Lepisosteus spatula</name>
    <dbReference type="NCBI Taxonomy" id="7917"/>
    <lineage>
        <taxon>Eukaryota</taxon>
        <taxon>Metazoa</taxon>
        <taxon>Chordata</taxon>
        <taxon>Craniata</taxon>
        <taxon>Vertebrata</taxon>
        <taxon>Euteleostomi</taxon>
        <taxon>Actinopterygii</taxon>
        <taxon>Neopterygii</taxon>
        <taxon>Holostei</taxon>
        <taxon>Semionotiformes</taxon>
        <taxon>Lepisosteidae</taxon>
        <taxon>Atractosteus</taxon>
    </lineage>
</organism>
<dbReference type="PANTHER" id="PTHR45652">
    <property type="entry name" value="GLIAL FIBRILLARY ACIDIC PROTEIN"/>
    <property type="match status" value="1"/>
</dbReference>
<evidence type="ECO:0000259" key="6">
    <source>
        <dbReference type="PROSITE" id="PS51842"/>
    </source>
</evidence>
<evidence type="ECO:0000256" key="1">
    <source>
        <dbReference type="ARBA" id="ARBA00022754"/>
    </source>
</evidence>
<evidence type="ECO:0000313" key="8">
    <source>
        <dbReference type="Proteomes" id="UP000736164"/>
    </source>
</evidence>
<dbReference type="PRINTS" id="PR01248">
    <property type="entry name" value="TYPE1KERATIN"/>
</dbReference>
<feature type="coiled-coil region" evidence="4">
    <location>
        <begin position="265"/>
        <end position="378"/>
    </location>
</feature>
<accession>A0A8J7TF12</accession>
<dbReference type="FunFam" id="1.20.5.500:FF:000001">
    <property type="entry name" value="Type II keratin 23"/>
    <property type="match status" value="1"/>
</dbReference>
<feature type="coiled-coil region" evidence="4">
    <location>
        <begin position="108"/>
        <end position="240"/>
    </location>
</feature>
<dbReference type="Gene3D" id="1.20.5.170">
    <property type="match status" value="1"/>
</dbReference>
<gene>
    <name evidence="7" type="primary">Xnif</name>
    <name evidence="7" type="ORF">GTO95_0014549</name>
</gene>
<dbReference type="InterPro" id="IPR050405">
    <property type="entry name" value="Intermediate_filament"/>
</dbReference>
<evidence type="ECO:0000256" key="5">
    <source>
        <dbReference type="SAM" id="MobiDB-lite"/>
    </source>
</evidence>
<evidence type="ECO:0000256" key="2">
    <source>
        <dbReference type="ARBA" id="ARBA00023054"/>
    </source>
</evidence>
<dbReference type="PANTHER" id="PTHR45652:SF13">
    <property type="entry name" value="NEUROFILAMENT LIGHT POLYPEPTIDE"/>
    <property type="match status" value="1"/>
</dbReference>
<dbReference type="Gene3D" id="1.20.5.500">
    <property type="entry name" value="Single helix bin"/>
    <property type="match status" value="1"/>
</dbReference>
<dbReference type="EMBL" id="JAAWVO010054658">
    <property type="protein sequence ID" value="MBN3321307.1"/>
    <property type="molecule type" value="Genomic_DNA"/>
</dbReference>
<dbReference type="Gene3D" id="1.20.5.1160">
    <property type="entry name" value="Vasodilator-stimulated phosphoprotein"/>
    <property type="match status" value="1"/>
</dbReference>
<evidence type="ECO:0000256" key="4">
    <source>
        <dbReference type="SAM" id="Coils"/>
    </source>
</evidence>
<dbReference type="PROSITE" id="PS51842">
    <property type="entry name" value="IF_ROD_2"/>
    <property type="match status" value="1"/>
</dbReference>
<proteinExistence type="inferred from homology"/>
<dbReference type="SUPFAM" id="SSF64593">
    <property type="entry name" value="Intermediate filament protein, coiled coil region"/>
    <property type="match status" value="2"/>
</dbReference>
<protein>
    <submittedName>
        <fullName evidence="7">XNIF protein</fullName>
    </submittedName>
</protein>
<dbReference type="FunFam" id="1.20.5.1160:FF:000001">
    <property type="entry name" value="Keratin type II"/>
    <property type="match status" value="1"/>
</dbReference>
<feature type="non-terminal residue" evidence="7">
    <location>
        <position position="1"/>
    </location>
</feature>
<dbReference type="Pfam" id="PF00038">
    <property type="entry name" value="Filament"/>
    <property type="match status" value="1"/>
</dbReference>
<comment type="caution">
    <text evidence="7">The sequence shown here is derived from an EMBL/GenBank/DDBJ whole genome shotgun (WGS) entry which is preliminary data.</text>
</comment>
<dbReference type="GO" id="GO:0005200">
    <property type="term" value="F:structural constituent of cytoskeleton"/>
    <property type="evidence" value="ECO:0007669"/>
    <property type="project" value="TreeGrafter"/>
</dbReference>
<dbReference type="InterPro" id="IPR039008">
    <property type="entry name" value="IF_rod_dom"/>
</dbReference>
<keyword evidence="1" id="KW-0403">Intermediate filament</keyword>
<evidence type="ECO:0000313" key="7">
    <source>
        <dbReference type="EMBL" id="MBN3321307.1"/>
    </source>
</evidence>
<feature type="region of interest" description="Disordered" evidence="5">
    <location>
        <begin position="34"/>
        <end position="59"/>
    </location>
</feature>
<comment type="similarity">
    <text evidence="3">Belongs to the intermediate filament family.</text>
</comment>
<dbReference type="InterPro" id="IPR002957">
    <property type="entry name" value="Keratin_I"/>
</dbReference>
<keyword evidence="8" id="KW-1185">Reference proteome</keyword>